<evidence type="ECO:0000259" key="6">
    <source>
        <dbReference type="PROSITE" id="PS01124"/>
    </source>
</evidence>
<keyword evidence="3" id="KW-0804">Transcription</keyword>
<dbReference type="SUPFAM" id="SSF46689">
    <property type="entry name" value="Homeodomain-like"/>
    <property type="match status" value="1"/>
</dbReference>
<organism evidence="7 8">
    <name type="scientific">Candidatus Raymondbacteria bacterium RIFOXYD12_FULL_49_13</name>
    <dbReference type="NCBI Taxonomy" id="1817890"/>
    <lineage>
        <taxon>Bacteria</taxon>
        <taxon>Raymondiibacteriota</taxon>
    </lineage>
</organism>
<evidence type="ECO:0000256" key="1">
    <source>
        <dbReference type="ARBA" id="ARBA00023015"/>
    </source>
</evidence>
<keyword evidence="4" id="KW-0472">Membrane</keyword>
<dbReference type="SMART" id="SM00342">
    <property type="entry name" value="HTH_ARAC"/>
    <property type="match status" value="1"/>
</dbReference>
<dbReference type="Gene3D" id="1.10.10.60">
    <property type="entry name" value="Homeodomain-like"/>
    <property type="match status" value="1"/>
</dbReference>
<dbReference type="EMBL" id="MFYX01000064">
    <property type="protein sequence ID" value="OGK05005.1"/>
    <property type="molecule type" value="Genomic_DNA"/>
</dbReference>
<dbReference type="PROSITE" id="PS01124">
    <property type="entry name" value="HTH_ARAC_FAMILY_2"/>
    <property type="match status" value="1"/>
</dbReference>
<feature type="transmembrane region" description="Helical" evidence="4">
    <location>
        <begin position="512"/>
        <end position="534"/>
    </location>
</feature>
<dbReference type="Pfam" id="PF12833">
    <property type="entry name" value="HTH_18"/>
    <property type="match status" value="1"/>
</dbReference>
<dbReference type="Gene3D" id="2.60.120.200">
    <property type="match status" value="1"/>
</dbReference>
<accession>A0A1F7FEA5</accession>
<feature type="domain" description="HTH araC/xylS-type" evidence="6">
    <location>
        <begin position="552"/>
        <end position="650"/>
    </location>
</feature>
<keyword evidence="4" id="KW-1133">Transmembrane helix</keyword>
<dbReference type="InterPro" id="IPR018062">
    <property type="entry name" value="HTH_AraC-typ_CS"/>
</dbReference>
<protein>
    <recommendedName>
        <fullName evidence="6">HTH araC/xylS-type domain-containing protein</fullName>
    </recommendedName>
</protein>
<dbReference type="Gene3D" id="2.60.40.10">
    <property type="entry name" value="Immunoglobulins"/>
    <property type="match status" value="1"/>
</dbReference>
<evidence type="ECO:0000313" key="7">
    <source>
        <dbReference type="EMBL" id="OGK05005.1"/>
    </source>
</evidence>
<keyword evidence="5" id="KW-0732">Signal</keyword>
<evidence type="ECO:0000256" key="2">
    <source>
        <dbReference type="ARBA" id="ARBA00023125"/>
    </source>
</evidence>
<keyword evidence="1" id="KW-0805">Transcription regulation</keyword>
<evidence type="ECO:0000256" key="5">
    <source>
        <dbReference type="SAM" id="SignalP"/>
    </source>
</evidence>
<gene>
    <name evidence="7" type="ORF">A2519_10025</name>
</gene>
<name>A0A1F7FEA5_UNCRA</name>
<dbReference type="Proteomes" id="UP000179243">
    <property type="component" value="Unassembled WGS sequence"/>
</dbReference>
<evidence type="ECO:0000256" key="3">
    <source>
        <dbReference type="ARBA" id="ARBA00023163"/>
    </source>
</evidence>
<feature type="signal peptide" evidence="5">
    <location>
        <begin position="1"/>
        <end position="21"/>
    </location>
</feature>
<keyword evidence="2" id="KW-0238">DNA-binding</keyword>
<dbReference type="PANTHER" id="PTHR43280:SF2">
    <property type="entry name" value="HTH-TYPE TRANSCRIPTIONAL REGULATOR EXSA"/>
    <property type="match status" value="1"/>
</dbReference>
<evidence type="ECO:0000256" key="4">
    <source>
        <dbReference type="SAM" id="Phobius"/>
    </source>
</evidence>
<dbReference type="AlphaFoldDB" id="A0A1F7FEA5"/>
<reference evidence="7 8" key="1">
    <citation type="journal article" date="2016" name="Nat. Commun.">
        <title>Thousands of microbial genomes shed light on interconnected biogeochemical processes in an aquifer system.</title>
        <authorList>
            <person name="Anantharaman K."/>
            <person name="Brown C.T."/>
            <person name="Hug L.A."/>
            <person name="Sharon I."/>
            <person name="Castelle C.J."/>
            <person name="Probst A.J."/>
            <person name="Thomas B.C."/>
            <person name="Singh A."/>
            <person name="Wilkins M.J."/>
            <person name="Karaoz U."/>
            <person name="Brodie E.L."/>
            <person name="Williams K.H."/>
            <person name="Hubbard S.S."/>
            <person name="Banfield J.F."/>
        </authorList>
    </citation>
    <scope>NUCLEOTIDE SEQUENCE [LARGE SCALE GENOMIC DNA]</scope>
</reference>
<dbReference type="PROSITE" id="PS00041">
    <property type="entry name" value="HTH_ARAC_FAMILY_1"/>
    <property type="match status" value="1"/>
</dbReference>
<evidence type="ECO:0000313" key="8">
    <source>
        <dbReference type="Proteomes" id="UP000179243"/>
    </source>
</evidence>
<dbReference type="InterPro" id="IPR018060">
    <property type="entry name" value="HTH_AraC"/>
</dbReference>
<dbReference type="InterPro" id="IPR009057">
    <property type="entry name" value="Homeodomain-like_sf"/>
</dbReference>
<proteinExistence type="predicted"/>
<dbReference type="PANTHER" id="PTHR43280">
    <property type="entry name" value="ARAC-FAMILY TRANSCRIPTIONAL REGULATOR"/>
    <property type="match status" value="1"/>
</dbReference>
<dbReference type="InterPro" id="IPR013783">
    <property type="entry name" value="Ig-like_fold"/>
</dbReference>
<comment type="caution">
    <text evidence="7">The sequence shown here is derived from an EMBL/GenBank/DDBJ whole genome shotgun (WGS) entry which is preliminary data.</text>
</comment>
<dbReference type="GO" id="GO:0003700">
    <property type="term" value="F:DNA-binding transcription factor activity"/>
    <property type="evidence" value="ECO:0007669"/>
    <property type="project" value="InterPro"/>
</dbReference>
<sequence>MAIFVKATVAACLFCQIQAGAQTLFKDDFESDSSLFFWQHQGEDAANIVHEAPFSGTGAIEVSLGSANYLYREVLLHKSDELATNGFYTRLYFKIIPSPTFDPTLKTTADFNIFSFELLTFKEKGCLNPWIYSMGVFDGKFSLAIGVRDSVAGNPDYFPHDKSCMLVGPGTWHCLELFLALRNDMLFDSLFFDGTFMVAQKILFREKAESFKALILGATGTKQTSGVRSIMYDNLTVSSRRIGPEPAIPVITHPQQDESYVSPSPTFTWTSDNFTDSVAFEISSFDNIHVTDSLFYCRDTVRFSTPFTDNTGYRVKARAKNIFGAWSAWSDFHPFFVSHSPIPVKIDTRFSVSLDQSLHNRPGNLFYYNDSMVCTIGLPTDSIETMYMLLNVSHESFTNKWDKRWKIFDPAKNWIFNISLRKEKLLYIHSGGKWVPLSEAHFSGSAIDTKMMPLVWERTAFTNRSVALVFAFKTIHEAGIWHISTQFVERGGKTSYAPPVFFVIQKRPFPRWIIISLAALVSLLLGTTIIRYILKKKAAAALITPAMTETARTITRFLNEHYQEKLSNEDIGRVVGLSGHRAVSIYKTIISDTPFSTLTNIRIERAKELLAAGIKSVSETAYETGFSDLRLFQRNFKKITGMTPTDFREKK</sequence>
<feature type="chain" id="PRO_5009528650" description="HTH araC/xylS-type domain-containing protein" evidence="5">
    <location>
        <begin position="22"/>
        <end position="651"/>
    </location>
</feature>
<dbReference type="GO" id="GO:0043565">
    <property type="term" value="F:sequence-specific DNA binding"/>
    <property type="evidence" value="ECO:0007669"/>
    <property type="project" value="InterPro"/>
</dbReference>
<keyword evidence="4" id="KW-0812">Transmembrane</keyword>